<comment type="catalytic activity">
    <reaction evidence="6">
        <text>a 2'-deoxyadenosine in DNA + S-adenosyl-L-methionine = an N(6)-methyl-2'-deoxyadenosine in DNA + S-adenosyl-L-homocysteine + H(+)</text>
        <dbReference type="Rhea" id="RHEA:15197"/>
        <dbReference type="Rhea" id="RHEA-COMP:12418"/>
        <dbReference type="Rhea" id="RHEA-COMP:12419"/>
        <dbReference type="ChEBI" id="CHEBI:15378"/>
        <dbReference type="ChEBI" id="CHEBI:57856"/>
        <dbReference type="ChEBI" id="CHEBI:59789"/>
        <dbReference type="ChEBI" id="CHEBI:90615"/>
        <dbReference type="ChEBI" id="CHEBI:90616"/>
        <dbReference type="EC" id="2.1.1.72"/>
    </reaction>
</comment>
<proteinExistence type="predicted"/>
<organism evidence="9 10">
    <name type="scientific">Salinactinospora qingdaonensis</name>
    <dbReference type="NCBI Taxonomy" id="702744"/>
    <lineage>
        <taxon>Bacteria</taxon>
        <taxon>Bacillati</taxon>
        <taxon>Actinomycetota</taxon>
        <taxon>Actinomycetes</taxon>
        <taxon>Streptosporangiales</taxon>
        <taxon>Nocardiopsidaceae</taxon>
        <taxon>Salinactinospora</taxon>
    </lineage>
</organism>
<feature type="region of interest" description="Disordered" evidence="7">
    <location>
        <begin position="296"/>
        <end position="319"/>
    </location>
</feature>
<evidence type="ECO:0000256" key="3">
    <source>
        <dbReference type="ARBA" id="ARBA00022679"/>
    </source>
</evidence>
<comment type="caution">
    <text evidence="9">The sequence shown here is derived from an EMBL/GenBank/DDBJ whole genome shotgun (WGS) entry which is preliminary data.</text>
</comment>
<sequence>MVIMAGPKKKRKQNSEKRAKNTGIAPPAGPPHQHATTIAEAVDDVWHDAHGHGELEVPVSVVAALALLAPPAQQRDEVAGELIAMDADRFATFMRTQWAIFVNARPDLVNRVWPLMRPWHGERPLGDLATRAAKRVAGVALQRAQLHLTGDADLRGSTDLLGKVLTLLRGPKAAQARGQFYTPTSVTDTIARLLGPPQEGQTVHEPAAGSGGMLRAAAQAMREHGRDPATVTWIAVDIDEEAIACLAVNVVLWGLGPRVLLGVGDSLSHDWMERAEAERRETLELAQQVRRHKTVLRALQNLEPPDRQPESEQDSSASP</sequence>
<evidence type="ECO:0000256" key="4">
    <source>
        <dbReference type="ARBA" id="ARBA00022691"/>
    </source>
</evidence>
<gene>
    <name evidence="9" type="ORF">GCM10022402_25270</name>
</gene>
<dbReference type="EC" id="2.1.1.72" evidence="1"/>
<evidence type="ECO:0000259" key="8">
    <source>
        <dbReference type="Pfam" id="PF02384"/>
    </source>
</evidence>
<evidence type="ECO:0000256" key="7">
    <source>
        <dbReference type="SAM" id="MobiDB-lite"/>
    </source>
</evidence>
<protein>
    <recommendedName>
        <fullName evidence="1">site-specific DNA-methyltransferase (adenine-specific)</fullName>
        <ecNumber evidence="1">2.1.1.72</ecNumber>
    </recommendedName>
</protein>
<keyword evidence="2" id="KW-0489">Methyltransferase</keyword>
<evidence type="ECO:0000256" key="2">
    <source>
        <dbReference type="ARBA" id="ARBA00022603"/>
    </source>
</evidence>
<keyword evidence="10" id="KW-1185">Reference proteome</keyword>
<dbReference type="Proteomes" id="UP001500908">
    <property type="component" value="Unassembled WGS sequence"/>
</dbReference>
<evidence type="ECO:0000256" key="6">
    <source>
        <dbReference type="ARBA" id="ARBA00047942"/>
    </source>
</evidence>
<dbReference type="PRINTS" id="PR00507">
    <property type="entry name" value="N12N6MTFRASE"/>
</dbReference>
<dbReference type="InterPro" id="IPR003356">
    <property type="entry name" value="DNA_methylase_A-5"/>
</dbReference>
<evidence type="ECO:0000313" key="10">
    <source>
        <dbReference type="Proteomes" id="UP001500908"/>
    </source>
</evidence>
<dbReference type="SUPFAM" id="SSF53335">
    <property type="entry name" value="S-adenosyl-L-methionine-dependent methyltransferases"/>
    <property type="match status" value="1"/>
</dbReference>
<accession>A0ABP7FNT9</accession>
<reference evidence="10" key="1">
    <citation type="journal article" date="2019" name="Int. J. Syst. Evol. Microbiol.">
        <title>The Global Catalogue of Microorganisms (GCM) 10K type strain sequencing project: providing services to taxonomists for standard genome sequencing and annotation.</title>
        <authorList>
            <consortium name="The Broad Institute Genomics Platform"/>
            <consortium name="The Broad Institute Genome Sequencing Center for Infectious Disease"/>
            <person name="Wu L."/>
            <person name="Ma J."/>
        </authorList>
    </citation>
    <scope>NUCLEOTIDE SEQUENCE [LARGE SCALE GENOMIC DNA]</scope>
    <source>
        <strain evidence="10">JCM 17137</strain>
    </source>
</reference>
<dbReference type="Pfam" id="PF02384">
    <property type="entry name" value="N6_Mtase"/>
    <property type="match status" value="1"/>
</dbReference>
<dbReference type="PANTHER" id="PTHR42933:SF3">
    <property type="entry name" value="TYPE I RESTRICTION ENZYME MJAVIII METHYLASE SUBUNIT"/>
    <property type="match status" value="1"/>
</dbReference>
<keyword evidence="3" id="KW-0808">Transferase</keyword>
<name>A0ABP7FNT9_9ACTN</name>
<evidence type="ECO:0000313" key="9">
    <source>
        <dbReference type="EMBL" id="GAA3744582.1"/>
    </source>
</evidence>
<dbReference type="InterPro" id="IPR051537">
    <property type="entry name" value="DNA_Adenine_Mtase"/>
</dbReference>
<evidence type="ECO:0000256" key="1">
    <source>
        <dbReference type="ARBA" id="ARBA00011900"/>
    </source>
</evidence>
<dbReference type="InterPro" id="IPR029063">
    <property type="entry name" value="SAM-dependent_MTases_sf"/>
</dbReference>
<feature type="domain" description="DNA methylase adenine-specific" evidence="8">
    <location>
        <begin position="171"/>
        <end position="273"/>
    </location>
</feature>
<evidence type="ECO:0000256" key="5">
    <source>
        <dbReference type="ARBA" id="ARBA00022747"/>
    </source>
</evidence>
<keyword evidence="4" id="KW-0949">S-adenosyl-L-methionine</keyword>
<dbReference type="PANTHER" id="PTHR42933">
    <property type="entry name" value="SLR6095 PROTEIN"/>
    <property type="match status" value="1"/>
</dbReference>
<feature type="region of interest" description="Disordered" evidence="7">
    <location>
        <begin position="1"/>
        <end position="34"/>
    </location>
</feature>
<keyword evidence="5" id="KW-0680">Restriction system</keyword>
<dbReference type="Gene3D" id="3.40.50.150">
    <property type="entry name" value="Vaccinia Virus protein VP39"/>
    <property type="match status" value="1"/>
</dbReference>
<dbReference type="EMBL" id="BAABDD010000010">
    <property type="protein sequence ID" value="GAA3744582.1"/>
    <property type="molecule type" value="Genomic_DNA"/>
</dbReference>